<dbReference type="InParanoid" id="F0ZHI3"/>
<keyword evidence="6" id="KW-1185">Reference proteome</keyword>
<dbReference type="EMBL" id="GL871022">
    <property type="protein sequence ID" value="EGC36591.1"/>
    <property type="molecule type" value="Genomic_DNA"/>
</dbReference>
<dbReference type="GeneID" id="10500292"/>
<dbReference type="OrthoDB" id="10052260at2759"/>
<organism evidence="5 6">
    <name type="scientific">Dictyostelium purpureum</name>
    <name type="common">Slime mold</name>
    <dbReference type="NCBI Taxonomy" id="5786"/>
    <lineage>
        <taxon>Eukaryota</taxon>
        <taxon>Amoebozoa</taxon>
        <taxon>Evosea</taxon>
        <taxon>Eumycetozoa</taxon>
        <taxon>Dictyostelia</taxon>
        <taxon>Dictyosteliales</taxon>
        <taxon>Dictyosteliaceae</taxon>
        <taxon>Dictyostelium</taxon>
    </lineage>
</organism>
<sequence length="142" mass="16113">MESLLVGDYKSKVSSVLNKNTKEYGKEFLFDGSDETCWNSHQGSPQSIVIQFAQENVTVKQVNIMFQGGFVGKDCEILIMTNDSKDFVHSCYFYPKDINTTQNFPVESNNTNVKQIKILFPQSTDFFGRITIYKLDILGTAN</sequence>
<dbReference type="RefSeq" id="XP_003286895.1">
    <property type="nucleotide sequence ID" value="XM_003286847.1"/>
</dbReference>
<dbReference type="Gene3D" id="2.60.120.260">
    <property type="entry name" value="Galactose-binding domain-like"/>
    <property type="match status" value="1"/>
</dbReference>
<dbReference type="AlphaFoldDB" id="F0ZHI3"/>
<reference evidence="6" key="1">
    <citation type="journal article" date="2011" name="Genome Biol.">
        <title>Comparative genomics of the social amoebae Dictyostelium discoideum and Dictyostelium purpureum.</title>
        <authorList>
            <consortium name="US DOE Joint Genome Institute (JGI-PGF)"/>
            <person name="Sucgang R."/>
            <person name="Kuo A."/>
            <person name="Tian X."/>
            <person name="Salerno W."/>
            <person name="Parikh A."/>
            <person name="Feasley C.L."/>
            <person name="Dalin E."/>
            <person name="Tu H."/>
            <person name="Huang E."/>
            <person name="Barry K."/>
            <person name="Lindquist E."/>
            <person name="Shapiro H."/>
            <person name="Bruce D."/>
            <person name="Schmutz J."/>
            <person name="Salamov A."/>
            <person name="Fey P."/>
            <person name="Gaudet P."/>
            <person name="Anjard C."/>
            <person name="Babu M.M."/>
            <person name="Basu S."/>
            <person name="Bushmanova Y."/>
            <person name="van der Wel H."/>
            <person name="Katoh-Kurasawa M."/>
            <person name="Dinh C."/>
            <person name="Coutinho P.M."/>
            <person name="Saito T."/>
            <person name="Elias M."/>
            <person name="Schaap P."/>
            <person name="Kay R.R."/>
            <person name="Henrissat B."/>
            <person name="Eichinger L."/>
            <person name="Rivero F."/>
            <person name="Putnam N.H."/>
            <person name="West C.M."/>
            <person name="Loomis W.F."/>
            <person name="Chisholm R.L."/>
            <person name="Shaulsky G."/>
            <person name="Strassmann J.E."/>
            <person name="Queller D.C."/>
            <person name="Kuspa A."/>
            <person name="Grigoriev I.V."/>
        </authorList>
    </citation>
    <scope>NUCLEOTIDE SEQUENCE [LARGE SCALE GENOMIC DNA]</scope>
    <source>
        <strain evidence="6">QSDP1</strain>
    </source>
</reference>
<comment type="similarity">
    <text evidence="2">Belongs to the NR2C2AP family.</text>
</comment>
<protein>
    <recommendedName>
        <fullName evidence="3">Nuclear receptor 2C2-associated protein</fullName>
    </recommendedName>
</protein>
<comment type="subcellular location">
    <subcellularLocation>
        <location evidence="1">Nucleus</location>
    </subcellularLocation>
</comment>
<dbReference type="SUPFAM" id="SSF49785">
    <property type="entry name" value="Galactose-binding domain-like"/>
    <property type="match status" value="1"/>
</dbReference>
<name>F0ZHI3_DICPU</name>
<dbReference type="Proteomes" id="UP000001064">
    <property type="component" value="Unassembled WGS sequence"/>
</dbReference>
<evidence type="ECO:0000256" key="4">
    <source>
        <dbReference type="ARBA" id="ARBA00023242"/>
    </source>
</evidence>
<keyword evidence="4" id="KW-0539">Nucleus</keyword>
<dbReference type="GO" id="GO:0005634">
    <property type="term" value="C:nucleus"/>
    <property type="evidence" value="ECO:0007669"/>
    <property type="project" value="UniProtKB-SubCell"/>
</dbReference>
<accession>F0ZHI3</accession>
<dbReference type="FunFam" id="2.60.120.260:FF:000070">
    <property type="entry name" value="Nuclear receptor 2C2-associated protein"/>
    <property type="match status" value="1"/>
</dbReference>
<evidence type="ECO:0000256" key="3">
    <source>
        <dbReference type="ARBA" id="ARBA00019956"/>
    </source>
</evidence>
<dbReference type="OMA" id="FFGRITV"/>
<dbReference type="InterPro" id="IPR008979">
    <property type="entry name" value="Galactose-bd-like_sf"/>
</dbReference>
<dbReference type="eggNOG" id="ENOG502RZAY">
    <property type="taxonomic scope" value="Eukaryota"/>
</dbReference>
<evidence type="ECO:0000313" key="6">
    <source>
        <dbReference type="Proteomes" id="UP000001064"/>
    </source>
</evidence>
<dbReference type="STRING" id="5786.F0ZHI3"/>
<evidence type="ECO:0000256" key="2">
    <source>
        <dbReference type="ARBA" id="ARBA00009556"/>
    </source>
</evidence>
<evidence type="ECO:0000313" key="5">
    <source>
        <dbReference type="EMBL" id="EGC36591.1"/>
    </source>
</evidence>
<proteinExistence type="inferred from homology"/>
<gene>
    <name evidence="5" type="ORF">DICPUDRAFT_31641</name>
</gene>
<dbReference type="FunCoup" id="F0ZHI3">
    <property type="interactions" value="2"/>
</dbReference>
<evidence type="ECO:0000256" key="1">
    <source>
        <dbReference type="ARBA" id="ARBA00004123"/>
    </source>
</evidence>
<dbReference type="VEuPathDB" id="AmoebaDB:DICPUDRAFT_31641"/>
<dbReference type="KEGG" id="dpp:DICPUDRAFT_31641"/>